<evidence type="ECO:0008006" key="3">
    <source>
        <dbReference type="Google" id="ProtNLM"/>
    </source>
</evidence>
<protein>
    <recommendedName>
        <fullName evidence="3">Glycosyl hydrolase family 32 N-terminal domain-containing protein</fullName>
    </recommendedName>
</protein>
<evidence type="ECO:0000313" key="2">
    <source>
        <dbReference type="Proteomes" id="UP000076167"/>
    </source>
</evidence>
<proteinExistence type="predicted"/>
<dbReference type="Proteomes" id="UP000076167">
    <property type="component" value="Unassembled WGS sequence"/>
</dbReference>
<organism evidence="1 2">
    <name type="scientific">Thalassospira xiamenensis</name>
    <dbReference type="NCBI Taxonomy" id="220697"/>
    <lineage>
        <taxon>Bacteria</taxon>
        <taxon>Pseudomonadati</taxon>
        <taxon>Pseudomonadota</taxon>
        <taxon>Alphaproteobacteria</taxon>
        <taxon>Rhodospirillales</taxon>
        <taxon>Thalassospiraceae</taxon>
        <taxon>Thalassospira</taxon>
    </lineage>
</organism>
<evidence type="ECO:0000313" key="1">
    <source>
        <dbReference type="EMBL" id="KZD06927.1"/>
    </source>
</evidence>
<comment type="caution">
    <text evidence="1">The sequence shown here is derived from an EMBL/GenBank/DDBJ whole genome shotgun (WGS) entry which is preliminary data.</text>
</comment>
<dbReference type="Gene3D" id="2.115.10.20">
    <property type="entry name" value="Glycosyl hydrolase domain, family 43"/>
    <property type="match status" value="2"/>
</dbReference>
<reference evidence="1 2" key="1">
    <citation type="submission" date="2015-12" db="EMBL/GenBank/DDBJ databases">
        <title>Genome sequence of Thalassospira xiamenensis MCCC 1A03005.</title>
        <authorList>
            <person name="Lu L."/>
            <person name="Lai Q."/>
            <person name="Shao Z."/>
            <person name="Qian P."/>
        </authorList>
    </citation>
    <scope>NUCLEOTIDE SEQUENCE [LARGE SCALE GENOMIC DNA]</scope>
    <source>
        <strain evidence="1 2">MCCC 1A03005</strain>
    </source>
</reference>
<name>A0ABR5Y6N6_9PROT</name>
<dbReference type="InterPro" id="IPR023296">
    <property type="entry name" value="Glyco_hydro_beta-prop_sf"/>
</dbReference>
<dbReference type="SUPFAM" id="SSF75005">
    <property type="entry name" value="Arabinanase/levansucrase/invertase"/>
    <property type="match status" value="1"/>
</dbReference>
<gene>
    <name evidence="1" type="ORF">AUP40_08915</name>
</gene>
<accession>A0ABR5Y6N6</accession>
<sequence length="318" mass="36231">MESWMQWLKKGLICNNKTFNLPWYQRNTMVPVPHLINDDRLRIFVTMCDENNVGRIGYVDVSPSNPSEILDYSQQPVLDIGADGAFDDNGVVTASILEDGNKLFLYYSGYQLCVKVPYMIFAGVAVSDDNGKSFRKISSHSPMLDRTTGEKSTRCAPFVLKEGGTYRMWYTADTEDGWINSNGKKLPLYDLKYLSSNSPTEWPRSPGKTSLTFKSRDEHGIAKCTLWKEADLHHIIYSIRSLSQGYRLGYAISKNGIDFERRDEEIGIDVSNSGWDSEMIAFAERFQFKDKVYLFYCGNHYGMDGMGYAELVSDTQEQ</sequence>
<keyword evidence="2" id="KW-1185">Reference proteome</keyword>
<dbReference type="EMBL" id="LPXL01000003">
    <property type="protein sequence ID" value="KZD06927.1"/>
    <property type="molecule type" value="Genomic_DNA"/>
</dbReference>